<name>A0A166GB04_9AGAM</name>
<protein>
    <submittedName>
        <fullName evidence="1">Uncharacterized protein</fullName>
    </submittedName>
</protein>
<proteinExistence type="predicted"/>
<gene>
    <name evidence="1" type="ORF">FIBSPDRAFT_22749</name>
</gene>
<evidence type="ECO:0000313" key="1">
    <source>
        <dbReference type="EMBL" id="KZP17650.1"/>
    </source>
</evidence>
<dbReference type="Proteomes" id="UP000076532">
    <property type="component" value="Unassembled WGS sequence"/>
</dbReference>
<keyword evidence="2" id="KW-1185">Reference proteome</keyword>
<sequence>MRTEHVAAAGRMCLRLRSVDMVVGAAAAELASYLAGTALGTLAGPAQRGLGCGRSLVQARGEVDCSLT</sequence>
<dbReference type="AlphaFoldDB" id="A0A166GB04"/>
<evidence type="ECO:0000313" key="2">
    <source>
        <dbReference type="Proteomes" id="UP000076532"/>
    </source>
</evidence>
<dbReference type="EMBL" id="KV417580">
    <property type="protein sequence ID" value="KZP17650.1"/>
    <property type="molecule type" value="Genomic_DNA"/>
</dbReference>
<accession>A0A166GB04</accession>
<reference evidence="1 2" key="1">
    <citation type="journal article" date="2016" name="Mol. Biol. Evol.">
        <title>Comparative Genomics of Early-Diverging Mushroom-Forming Fungi Provides Insights into the Origins of Lignocellulose Decay Capabilities.</title>
        <authorList>
            <person name="Nagy L.G."/>
            <person name="Riley R."/>
            <person name="Tritt A."/>
            <person name="Adam C."/>
            <person name="Daum C."/>
            <person name="Floudas D."/>
            <person name="Sun H."/>
            <person name="Yadav J.S."/>
            <person name="Pangilinan J."/>
            <person name="Larsson K.H."/>
            <person name="Matsuura K."/>
            <person name="Barry K."/>
            <person name="Labutti K."/>
            <person name="Kuo R."/>
            <person name="Ohm R.A."/>
            <person name="Bhattacharya S.S."/>
            <person name="Shirouzu T."/>
            <person name="Yoshinaga Y."/>
            <person name="Martin F.M."/>
            <person name="Grigoriev I.V."/>
            <person name="Hibbett D.S."/>
        </authorList>
    </citation>
    <scope>NUCLEOTIDE SEQUENCE [LARGE SCALE GENOMIC DNA]</scope>
    <source>
        <strain evidence="1 2">CBS 109695</strain>
    </source>
</reference>
<organism evidence="1 2">
    <name type="scientific">Athelia psychrophila</name>
    <dbReference type="NCBI Taxonomy" id="1759441"/>
    <lineage>
        <taxon>Eukaryota</taxon>
        <taxon>Fungi</taxon>
        <taxon>Dikarya</taxon>
        <taxon>Basidiomycota</taxon>
        <taxon>Agaricomycotina</taxon>
        <taxon>Agaricomycetes</taxon>
        <taxon>Agaricomycetidae</taxon>
        <taxon>Atheliales</taxon>
        <taxon>Atheliaceae</taxon>
        <taxon>Athelia</taxon>
    </lineage>
</organism>